<dbReference type="EMBL" id="DF237055">
    <property type="protein sequence ID" value="GAQ82273.1"/>
    <property type="molecule type" value="Genomic_DNA"/>
</dbReference>
<dbReference type="OrthoDB" id="1883156at2759"/>
<protein>
    <submittedName>
        <fullName evidence="1">Uncharacterized protein</fullName>
    </submittedName>
</protein>
<sequence length="330" mass="35449">MSGQQNLVKKVALCRASGSSAVSAEVSKPAASVLPGWGAFCDKVSGEWEGYEVTFTSASGSSWGECTAVELPYAVVPDAFREWEIRLFDWQTQCSSYGSKEDGTVLFKLARLLPTVGCEADAATVHTVDEKTADGRESSGPIAFLPDGSYSLSWPTASAEGGQKWQVEHGLVDSSGLRIRVTLTLERPSMSAQPALTSVKVARERWDSAFEKGESLSSCGGKMRGFADDPRLVKTTIEGAWSADQHIFTPTSKGFDVVNKTVEVDRKLRESDVNVLLPAGVWVKVGEAEGGGFAVLASWVQGEETGTSAERVYGHDGALQKVILTKETRR</sequence>
<evidence type="ECO:0000313" key="2">
    <source>
        <dbReference type="Proteomes" id="UP000054558"/>
    </source>
</evidence>
<accession>A0A1Y1HVS8</accession>
<organism evidence="1 2">
    <name type="scientific">Klebsormidium nitens</name>
    <name type="common">Green alga</name>
    <name type="synonym">Ulothrix nitens</name>
    <dbReference type="NCBI Taxonomy" id="105231"/>
    <lineage>
        <taxon>Eukaryota</taxon>
        <taxon>Viridiplantae</taxon>
        <taxon>Streptophyta</taxon>
        <taxon>Klebsormidiophyceae</taxon>
        <taxon>Klebsormidiales</taxon>
        <taxon>Klebsormidiaceae</taxon>
        <taxon>Klebsormidium</taxon>
    </lineage>
</organism>
<gene>
    <name evidence="1" type="ORF">KFL_001060050</name>
</gene>
<dbReference type="STRING" id="105231.A0A1Y1HVS8"/>
<reference evidence="1 2" key="1">
    <citation type="journal article" date="2014" name="Nat. Commun.">
        <title>Klebsormidium flaccidum genome reveals primary factors for plant terrestrial adaptation.</title>
        <authorList>
            <person name="Hori K."/>
            <person name="Maruyama F."/>
            <person name="Fujisawa T."/>
            <person name="Togashi T."/>
            <person name="Yamamoto N."/>
            <person name="Seo M."/>
            <person name="Sato S."/>
            <person name="Yamada T."/>
            <person name="Mori H."/>
            <person name="Tajima N."/>
            <person name="Moriyama T."/>
            <person name="Ikeuchi M."/>
            <person name="Watanabe M."/>
            <person name="Wada H."/>
            <person name="Kobayashi K."/>
            <person name="Saito M."/>
            <person name="Masuda T."/>
            <person name="Sasaki-Sekimoto Y."/>
            <person name="Mashiguchi K."/>
            <person name="Awai K."/>
            <person name="Shimojima M."/>
            <person name="Masuda S."/>
            <person name="Iwai M."/>
            <person name="Nobusawa T."/>
            <person name="Narise T."/>
            <person name="Kondo S."/>
            <person name="Saito H."/>
            <person name="Sato R."/>
            <person name="Murakawa M."/>
            <person name="Ihara Y."/>
            <person name="Oshima-Yamada Y."/>
            <person name="Ohtaka K."/>
            <person name="Satoh M."/>
            <person name="Sonobe K."/>
            <person name="Ishii M."/>
            <person name="Ohtani R."/>
            <person name="Kanamori-Sato M."/>
            <person name="Honoki R."/>
            <person name="Miyazaki D."/>
            <person name="Mochizuki H."/>
            <person name="Umetsu J."/>
            <person name="Higashi K."/>
            <person name="Shibata D."/>
            <person name="Kamiya Y."/>
            <person name="Sato N."/>
            <person name="Nakamura Y."/>
            <person name="Tabata S."/>
            <person name="Ida S."/>
            <person name="Kurokawa K."/>
            <person name="Ohta H."/>
        </authorList>
    </citation>
    <scope>NUCLEOTIDE SEQUENCE [LARGE SCALE GENOMIC DNA]</scope>
    <source>
        <strain evidence="1 2">NIES-2285</strain>
    </source>
</reference>
<dbReference type="AlphaFoldDB" id="A0A1Y1HVS8"/>
<name>A0A1Y1HVS8_KLENI</name>
<dbReference type="Proteomes" id="UP000054558">
    <property type="component" value="Unassembled WGS sequence"/>
</dbReference>
<dbReference type="OMA" id="GETCIEV"/>
<keyword evidence="2" id="KW-1185">Reference proteome</keyword>
<evidence type="ECO:0000313" key="1">
    <source>
        <dbReference type="EMBL" id="GAQ82273.1"/>
    </source>
</evidence>
<proteinExistence type="predicted"/>